<protein>
    <submittedName>
        <fullName evidence="1">Uncharacterized protein</fullName>
    </submittedName>
</protein>
<accession>A0ACB0Z5M1</accession>
<organism evidence="1 2">
    <name type="scientific">Meloidogyne enterolobii</name>
    <name type="common">Root-knot nematode worm</name>
    <name type="synonym">Meloidogyne mayaguensis</name>
    <dbReference type="NCBI Taxonomy" id="390850"/>
    <lineage>
        <taxon>Eukaryota</taxon>
        <taxon>Metazoa</taxon>
        <taxon>Ecdysozoa</taxon>
        <taxon>Nematoda</taxon>
        <taxon>Chromadorea</taxon>
        <taxon>Rhabditida</taxon>
        <taxon>Tylenchina</taxon>
        <taxon>Tylenchomorpha</taxon>
        <taxon>Tylenchoidea</taxon>
        <taxon>Meloidogynidae</taxon>
        <taxon>Meloidogyninae</taxon>
        <taxon>Meloidogyne</taxon>
    </lineage>
</organism>
<gene>
    <name evidence="1" type="ORF">MENTE1834_LOCUS20991</name>
</gene>
<name>A0ACB0Z5M1_MELEN</name>
<keyword evidence="2" id="KW-1185">Reference proteome</keyword>
<evidence type="ECO:0000313" key="2">
    <source>
        <dbReference type="Proteomes" id="UP001497535"/>
    </source>
</evidence>
<sequence>MFLDKIKGKIIFMCSKKSPYNILIRERNFEKNREQEIVADETRPGPGTGKRDQVPSSLILISQSFDKTKLLLTNIDRGNGGGLRK</sequence>
<dbReference type="EMBL" id="CAVMJV010000026">
    <property type="protein sequence ID" value="CAK5074261.1"/>
    <property type="molecule type" value="Genomic_DNA"/>
</dbReference>
<evidence type="ECO:0000313" key="1">
    <source>
        <dbReference type="EMBL" id="CAK5074261.1"/>
    </source>
</evidence>
<comment type="caution">
    <text evidence="1">The sequence shown here is derived from an EMBL/GenBank/DDBJ whole genome shotgun (WGS) entry which is preliminary data.</text>
</comment>
<reference evidence="1" key="1">
    <citation type="submission" date="2023-11" db="EMBL/GenBank/DDBJ databases">
        <authorList>
            <person name="Poullet M."/>
        </authorList>
    </citation>
    <scope>NUCLEOTIDE SEQUENCE</scope>
    <source>
        <strain evidence="1">E1834</strain>
    </source>
</reference>
<dbReference type="Proteomes" id="UP001497535">
    <property type="component" value="Unassembled WGS sequence"/>
</dbReference>
<proteinExistence type="predicted"/>